<dbReference type="OMA" id="QEHETIY"/>
<dbReference type="OrthoDB" id="432292at2759"/>
<evidence type="ECO:0000256" key="10">
    <source>
        <dbReference type="RuleBase" id="RU366029"/>
    </source>
</evidence>
<keyword evidence="7 10" id="KW-0256">Endoplasmic reticulum</keyword>
<feature type="transmembrane region" description="Helical" evidence="10">
    <location>
        <begin position="528"/>
        <end position="552"/>
    </location>
</feature>
<sequence>MMRSGVSAIVVAVCFAVVAASPTASAAFTSRNREKLVSLLKGADASNLEHAFAAASGLHAIGADVPKGFCKAAQAAKADSIKSVYYASQLGQWVQGCKVNVQGGKKVVEDVLASAGDAISLHHALGAAKSVGVSVNTADVLAKFEAIADGDYSARAAGYVLDAVSSLELTPGAKETFSDMAEALAAQAEVFGNSAKFDGGITATAVVVRGVYAFATSIDTKPDIDEKTVRQLVNYFSSSRDTHNVVHAAAVLLGLGTFASNKFHNPIVLTREVASVHSSSPVYKIHVTNAIGQNIKAEATIKEIRSSSKSKVGSDIALAAATDSTVYTANLASLKLPRGIYTVKVSASGAGALSASLEQSLAVTAAATVSDMTISVLDGSVVAESETVSHPKKLSKALAADDSQALRVSFAVKDDTGADVTPHQAVVRLTHAATGAEVQFQATRSGKAFVFDLDLADDGEDVLGSLSGDYKLSVVVGDVTISPAIVWDLGAVTITFHKTAPPAKQPSRFDPKPEIKHLFREPESRPPVIVSFVFTAIVVAPILVLLVLWAGVGANISYFPWSNINAFLFHGSLGAILLLYVTFWLQLNIFECLMYLTPLSALLVFSGRNLLRKLANDRVKRE</sequence>
<protein>
    <recommendedName>
        <fullName evidence="10">Dolichyl-diphosphooligosaccharide--protein glycosyltransferase subunit 2</fullName>
    </recommendedName>
    <alternativeName>
        <fullName evidence="10">Ribophorin-2</fullName>
    </alternativeName>
</protein>
<dbReference type="PANTHER" id="PTHR12640:SF0">
    <property type="entry name" value="DOLICHYL-DIPHOSPHOOLIGOSACCHARIDE--PROTEIN GLYCOSYLTRANSFERASE SUBUNIT 2"/>
    <property type="match status" value="1"/>
</dbReference>
<evidence type="ECO:0000256" key="7">
    <source>
        <dbReference type="ARBA" id="ARBA00022824"/>
    </source>
</evidence>
<comment type="similarity">
    <text evidence="4 10">Belongs to the SWP1 family.</text>
</comment>
<dbReference type="GeneID" id="16069286"/>
<dbReference type="InterPro" id="IPR008814">
    <property type="entry name" value="Swp1"/>
</dbReference>
<comment type="subcellular location">
    <subcellularLocation>
        <location evidence="2 10">Endoplasmic reticulum membrane</location>
        <topology evidence="2 10">Multi-pass membrane protein</topology>
    </subcellularLocation>
</comment>
<keyword evidence="5 10" id="KW-0812">Transmembrane</keyword>
<gene>
    <name evidence="15" type="ORF">PTSG_13096</name>
</gene>
<evidence type="ECO:0000256" key="9">
    <source>
        <dbReference type="ARBA" id="ARBA00023136"/>
    </source>
</evidence>
<evidence type="ECO:0000256" key="1">
    <source>
        <dbReference type="ARBA" id="ARBA00002791"/>
    </source>
</evidence>
<dbReference type="FunCoup" id="F2UPX0">
    <property type="interactions" value="1503"/>
</dbReference>
<dbReference type="AlphaFoldDB" id="F2UPX0"/>
<evidence type="ECO:0000256" key="4">
    <source>
        <dbReference type="ARBA" id="ARBA00009038"/>
    </source>
</evidence>
<dbReference type="Pfam" id="PF23861">
    <property type="entry name" value="Ribophorin_II_2nd"/>
    <property type="match status" value="1"/>
</dbReference>
<evidence type="ECO:0000259" key="11">
    <source>
        <dbReference type="Pfam" id="PF05817"/>
    </source>
</evidence>
<evidence type="ECO:0000256" key="8">
    <source>
        <dbReference type="ARBA" id="ARBA00022989"/>
    </source>
</evidence>
<feature type="signal peptide" evidence="10">
    <location>
        <begin position="1"/>
        <end position="20"/>
    </location>
</feature>
<reference evidence="15" key="1">
    <citation type="submission" date="2009-08" db="EMBL/GenBank/DDBJ databases">
        <title>Annotation of Salpingoeca rosetta.</title>
        <authorList>
            <consortium name="The Broad Institute Genome Sequencing Platform"/>
            <person name="Russ C."/>
            <person name="Cuomo C."/>
            <person name="Burger G."/>
            <person name="Gray M.W."/>
            <person name="Holland P.W.H."/>
            <person name="King N."/>
            <person name="Lang F.B.F."/>
            <person name="Roger A.J."/>
            <person name="Ruiz-Trillo I."/>
            <person name="Young S.K."/>
            <person name="Zeng Q."/>
            <person name="Gargeya S."/>
            <person name="Alvarado L."/>
            <person name="Berlin A."/>
            <person name="Chapman S.B."/>
            <person name="Chen Z."/>
            <person name="Freedman E."/>
            <person name="Gellesch M."/>
            <person name="Goldberg J."/>
            <person name="Griggs A."/>
            <person name="Gujja S."/>
            <person name="Heilman E."/>
            <person name="Heiman D."/>
            <person name="Howarth C."/>
            <person name="Mehta T."/>
            <person name="Neiman D."/>
            <person name="Pearson M."/>
            <person name="Roberts A."/>
            <person name="Saif S."/>
            <person name="Shea T."/>
            <person name="Shenoy N."/>
            <person name="Sisk P."/>
            <person name="Stolte C."/>
            <person name="Sykes S."/>
            <person name="White J."/>
            <person name="Yandava C."/>
            <person name="Haas B."/>
            <person name="Nusbaum C."/>
            <person name="Birren B."/>
        </authorList>
    </citation>
    <scope>NUCLEOTIDE SEQUENCE [LARGE SCALE GENOMIC DNA]</scope>
    <source>
        <strain evidence="15">ATCC 50818</strain>
    </source>
</reference>
<comment type="pathway">
    <text evidence="3 10">Protein modification; protein glycosylation.</text>
</comment>
<dbReference type="GO" id="GO:0006487">
    <property type="term" value="P:protein N-linked glycosylation"/>
    <property type="evidence" value="ECO:0007669"/>
    <property type="project" value="UniProtKB-UniRule"/>
</dbReference>
<feature type="domain" description="Ribophorin II third" evidence="12">
    <location>
        <begin position="371"/>
        <end position="494"/>
    </location>
</feature>
<evidence type="ECO:0000256" key="3">
    <source>
        <dbReference type="ARBA" id="ARBA00004922"/>
    </source>
</evidence>
<feature type="domain" description="Ribophorin II N-terminal" evidence="11">
    <location>
        <begin position="29"/>
        <end position="259"/>
    </location>
</feature>
<accession>F2UPX0</accession>
<dbReference type="Pfam" id="PF05817">
    <property type="entry name" value="Ribophorin_II"/>
    <property type="match status" value="1"/>
</dbReference>
<dbReference type="Pfam" id="PF25147">
    <property type="entry name" value="Ribophorin_II_C"/>
    <property type="match status" value="1"/>
</dbReference>
<feature type="domain" description="Ribophorin II second" evidence="13">
    <location>
        <begin position="270"/>
        <end position="358"/>
    </location>
</feature>
<keyword evidence="16" id="KW-1185">Reference proteome</keyword>
<name>F2UPX0_SALR5</name>
<keyword evidence="8 10" id="KW-1133">Transmembrane helix</keyword>
<feature type="chain" id="PRO_5019616303" description="Dolichyl-diphosphooligosaccharide--protein glycosyltransferase subunit 2" evidence="10">
    <location>
        <begin position="21"/>
        <end position="622"/>
    </location>
</feature>
<keyword evidence="6 10" id="KW-0732">Signal</keyword>
<dbReference type="GO" id="GO:0008250">
    <property type="term" value="C:oligosaccharyltransferase complex"/>
    <property type="evidence" value="ECO:0007669"/>
    <property type="project" value="UniProtKB-UniRule"/>
</dbReference>
<evidence type="ECO:0000259" key="12">
    <source>
        <dbReference type="Pfam" id="PF23860"/>
    </source>
</evidence>
<feature type="transmembrane region" description="Helical" evidence="10">
    <location>
        <begin position="564"/>
        <end position="587"/>
    </location>
</feature>
<organism evidence="16">
    <name type="scientific">Salpingoeca rosetta (strain ATCC 50818 / BSB-021)</name>
    <dbReference type="NCBI Taxonomy" id="946362"/>
    <lineage>
        <taxon>Eukaryota</taxon>
        <taxon>Choanoflagellata</taxon>
        <taxon>Craspedida</taxon>
        <taxon>Salpingoecidae</taxon>
        <taxon>Salpingoeca</taxon>
    </lineage>
</organism>
<keyword evidence="9 10" id="KW-0472">Membrane</keyword>
<comment type="function">
    <text evidence="1 10">Subunit of the oligosaccharyl transferase (OST) complex that catalyzes the initial transfer of a defined glycan (Glc(3)Man(9)GlcNAc(2) in eukaryotes) from the lipid carrier dolichol-pyrophosphate to an asparagine residue within an Asn-X-Ser/Thr consensus motif in nascent polypeptide chains, the first step in protein N-glycosylation. N-glycosylation occurs cotranslationally and the complex associates with the Sec61 complex at the channel-forming translocon complex that mediates protein translocation across the endoplasmic reticulum (ER). All subunits are required for a maximal enzyme activity.</text>
</comment>
<evidence type="ECO:0000256" key="2">
    <source>
        <dbReference type="ARBA" id="ARBA00004477"/>
    </source>
</evidence>
<evidence type="ECO:0000259" key="13">
    <source>
        <dbReference type="Pfam" id="PF23861"/>
    </source>
</evidence>
<dbReference type="Proteomes" id="UP000007799">
    <property type="component" value="Unassembled WGS sequence"/>
</dbReference>
<dbReference type="UniPathway" id="UPA00378"/>
<dbReference type="InterPro" id="IPR056790">
    <property type="entry name" value="Ribophorin_II_C"/>
</dbReference>
<evidence type="ECO:0000259" key="14">
    <source>
        <dbReference type="Pfam" id="PF25147"/>
    </source>
</evidence>
<evidence type="ECO:0000256" key="6">
    <source>
        <dbReference type="ARBA" id="ARBA00022729"/>
    </source>
</evidence>
<proteinExistence type="inferred from homology"/>
<dbReference type="RefSeq" id="XP_004988749.1">
    <property type="nucleotide sequence ID" value="XM_004988692.1"/>
</dbReference>
<feature type="domain" description="Ribophorin II C-terminal" evidence="14">
    <location>
        <begin position="519"/>
        <end position="618"/>
    </location>
</feature>
<dbReference type="PANTHER" id="PTHR12640">
    <property type="entry name" value="RIBOPHORIN II"/>
    <property type="match status" value="1"/>
</dbReference>
<dbReference type="InterPro" id="IPR055373">
    <property type="entry name" value="Ribophorin_II_N"/>
</dbReference>
<dbReference type="InParanoid" id="F2UPX0"/>
<evidence type="ECO:0000256" key="5">
    <source>
        <dbReference type="ARBA" id="ARBA00022692"/>
    </source>
</evidence>
<comment type="subunit">
    <text evidence="10">Component of the oligosaccharyltransferase (OST) complex.</text>
</comment>
<evidence type="ECO:0000313" key="16">
    <source>
        <dbReference type="Proteomes" id="UP000007799"/>
    </source>
</evidence>
<dbReference type="STRING" id="946362.F2UPX0"/>
<dbReference type="KEGG" id="sre:PTSG_13096"/>
<feature type="transmembrane region" description="Helical" evidence="10">
    <location>
        <begin position="593"/>
        <end position="611"/>
    </location>
</feature>
<dbReference type="EMBL" id="GL832988">
    <property type="protein sequence ID" value="EGD79800.1"/>
    <property type="molecule type" value="Genomic_DNA"/>
</dbReference>
<dbReference type="InterPro" id="IPR055374">
    <property type="entry name" value="Ribophorin_II_3rd"/>
</dbReference>
<dbReference type="eggNOG" id="KOG2447">
    <property type="taxonomic scope" value="Eukaryota"/>
</dbReference>
<dbReference type="InterPro" id="IPR055375">
    <property type="entry name" value="Ribophorin_II_2nd"/>
</dbReference>
<evidence type="ECO:0000313" key="15">
    <source>
        <dbReference type="EMBL" id="EGD79800.1"/>
    </source>
</evidence>
<dbReference type="Pfam" id="PF23860">
    <property type="entry name" value="Ribophorin_II_3rd"/>
    <property type="match status" value="1"/>
</dbReference>